<evidence type="ECO:0000313" key="2">
    <source>
        <dbReference type="EMBL" id="KAF3859837.1"/>
    </source>
</evidence>
<keyword evidence="3" id="KW-1185">Reference proteome</keyword>
<dbReference type="Proteomes" id="UP000518266">
    <property type="component" value="Unassembled WGS sequence"/>
</dbReference>
<evidence type="ECO:0000313" key="3">
    <source>
        <dbReference type="Proteomes" id="UP000518266"/>
    </source>
</evidence>
<proteinExistence type="predicted"/>
<sequence length="291" mass="33408">MTMCNCQCFHSAKSCGLDSNGSKIDLVIRLREQMKSRSTYDKVFQKVWGASENLLSAAKSALTINLPWLKFKKEPADTNGHPTTGSADHYALYDTFHEANTKDPKDCLRKIGLVPELRGLINSQTAEQLFSKMRKNNSFLNMMSPGSHMPLDTDEDHSYNKRPYSFLPKESKEERVISFFEDDDQVDRVLSFLSQVVEKTQTERRFTDEVAFVMDVLLPEATVHAFAAVLSVSLERAKETYKCGPEYDWSEMELCAHDLAKNMSEEAQQRLKDFSERFRRALDSEEFLNRL</sequence>
<dbReference type="AlphaFoldDB" id="A0A7J5ZGS2"/>
<evidence type="ECO:0000259" key="1">
    <source>
        <dbReference type="Pfam" id="PF20886"/>
    </source>
</evidence>
<dbReference type="PANTHER" id="PTHR17609">
    <property type="entry name" value="HMG DOMAIN-CONTAINING PROTEIN 3"/>
    <property type="match status" value="1"/>
</dbReference>
<feature type="domain" description="PWWP" evidence="1">
    <location>
        <begin position="166"/>
        <end position="255"/>
    </location>
</feature>
<comment type="caution">
    <text evidence="2">The sequence shown here is derived from an EMBL/GenBank/DDBJ whole genome shotgun (WGS) entry which is preliminary data.</text>
</comment>
<accession>A0A7J5ZGS2</accession>
<dbReference type="EMBL" id="JAAKFY010000002">
    <property type="protein sequence ID" value="KAF3859837.1"/>
    <property type="molecule type" value="Genomic_DNA"/>
</dbReference>
<gene>
    <name evidence="2" type="ORF">F7725_000092</name>
</gene>
<protein>
    <recommendedName>
        <fullName evidence="1">PWWP domain-containing protein</fullName>
    </recommendedName>
</protein>
<organism evidence="2 3">
    <name type="scientific">Dissostichus mawsoni</name>
    <name type="common">Antarctic cod</name>
    <dbReference type="NCBI Taxonomy" id="36200"/>
    <lineage>
        <taxon>Eukaryota</taxon>
        <taxon>Metazoa</taxon>
        <taxon>Chordata</taxon>
        <taxon>Craniata</taxon>
        <taxon>Vertebrata</taxon>
        <taxon>Euteleostomi</taxon>
        <taxon>Actinopterygii</taxon>
        <taxon>Neopterygii</taxon>
        <taxon>Teleostei</taxon>
        <taxon>Neoteleostei</taxon>
        <taxon>Acanthomorphata</taxon>
        <taxon>Eupercaria</taxon>
        <taxon>Perciformes</taxon>
        <taxon>Notothenioidei</taxon>
        <taxon>Nototheniidae</taxon>
        <taxon>Dissostichus</taxon>
    </lineage>
</organism>
<name>A0A7J5ZGS2_DISMA</name>
<dbReference type="OrthoDB" id="8948380at2759"/>
<dbReference type="InterPro" id="IPR039598">
    <property type="entry name" value="HMGXB3"/>
</dbReference>
<dbReference type="Pfam" id="PF20886">
    <property type="entry name" value="PWP3A-B_C"/>
    <property type="match status" value="1"/>
</dbReference>
<reference evidence="2 3" key="1">
    <citation type="submission" date="2020-03" db="EMBL/GenBank/DDBJ databases">
        <title>Dissostichus mawsoni Genome sequencing and assembly.</title>
        <authorList>
            <person name="Park H."/>
        </authorList>
    </citation>
    <scope>NUCLEOTIDE SEQUENCE [LARGE SCALE GENOMIC DNA]</scope>
    <source>
        <strain evidence="2">DM0001</strain>
        <tissue evidence="2">Muscle</tissue>
    </source>
</reference>
<dbReference type="PANTHER" id="PTHR17609:SF3">
    <property type="entry name" value="SAP DOMAIN-CONTAINING PROTEIN"/>
    <property type="match status" value="1"/>
</dbReference>
<dbReference type="InterPro" id="IPR048795">
    <property type="entry name" value="PWP3A_3B_4_C"/>
</dbReference>